<feature type="region of interest" description="Disordered" evidence="1">
    <location>
        <begin position="1"/>
        <end position="26"/>
    </location>
</feature>
<evidence type="ECO:0000256" key="1">
    <source>
        <dbReference type="SAM" id="MobiDB-lite"/>
    </source>
</evidence>
<organism evidence="2 3">
    <name type="scientific">Liparis tanakae</name>
    <name type="common">Tanaka's snailfish</name>
    <dbReference type="NCBI Taxonomy" id="230148"/>
    <lineage>
        <taxon>Eukaryota</taxon>
        <taxon>Metazoa</taxon>
        <taxon>Chordata</taxon>
        <taxon>Craniata</taxon>
        <taxon>Vertebrata</taxon>
        <taxon>Euteleostomi</taxon>
        <taxon>Actinopterygii</taxon>
        <taxon>Neopterygii</taxon>
        <taxon>Teleostei</taxon>
        <taxon>Neoteleostei</taxon>
        <taxon>Acanthomorphata</taxon>
        <taxon>Eupercaria</taxon>
        <taxon>Perciformes</taxon>
        <taxon>Cottioidei</taxon>
        <taxon>Cottales</taxon>
        <taxon>Liparidae</taxon>
        <taxon>Liparis</taxon>
    </lineage>
</organism>
<keyword evidence="3" id="KW-1185">Reference proteome</keyword>
<accession>A0A4Z2EL83</accession>
<evidence type="ECO:0000313" key="3">
    <source>
        <dbReference type="Proteomes" id="UP000314294"/>
    </source>
</evidence>
<sequence length="109" mass="11642">MIQTCVGREKDSNSGKTEQIKPRGVEPMTVGAVTVVTSSSEGGCERRYEMLVASPDGARFTPRGPSGSDDAHVLHFVLHASSIISCCRARFGSGRPDNGLSERGDADFR</sequence>
<dbReference type="EMBL" id="SRLO01005294">
    <property type="protein sequence ID" value="TNN29717.1"/>
    <property type="molecule type" value="Genomic_DNA"/>
</dbReference>
<feature type="compositionally biased region" description="Basic and acidic residues" evidence="1">
    <location>
        <begin position="7"/>
        <end position="24"/>
    </location>
</feature>
<gene>
    <name evidence="2" type="ORF">EYF80_060135</name>
</gene>
<dbReference type="AlphaFoldDB" id="A0A4Z2EL83"/>
<protein>
    <submittedName>
        <fullName evidence="2">Uncharacterized protein</fullName>
    </submittedName>
</protein>
<name>A0A4Z2EL83_9TELE</name>
<proteinExistence type="predicted"/>
<reference evidence="2 3" key="1">
    <citation type="submission" date="2019-03" db="EMBL/GenBank/DDBJ databases">
        <title>First draft genome of Liparis tanakae, snailfish: a comprehensive survey of snailfish specific genes.</title>
        <authorList>
            <person name="Kim W."/>
            <person name="Song I."/>
            <person name="Jeong J.-H."/>
            <person name="Kim D."/>
            <person name="Kim S."/>
            <person name="Ryu S."/>
            <person name="Song J.Y."/>
            <person name="Lee S.K."/>
        </authorList>
    </citation>
    <scope>NUCLEOTIDE SEQUENCE [LARGE SCALE GENOMIC DNA]</scope>
    <source>
        <tissue evidence="2">Muscle</tissue>
    </source>
</reference>
<dbReference type="Proteomes" id="UP000314294">
    <property type="component" value="Unassembled WGS sequence"/>
</dbReference>
<evidence type="ECO:0000313" key="2">
    <source>
        <dbReference type="EMBL" id="TNN29717.1"/>
    </source>
</evidence>
<comment type="caution">
    <text evidence="2">The sequence shown here is derived from an EMBL/GenBank/DDBJ whole genome shotgun (WGS) entry which is preliminary data.</text>
</comment>